<dbReference type="PANTHER" id="PTHR46696">
    <property type="entry name" value="P450, PUTATIVE (EUROFUNG)-RELATED"/>
    <property type="match status" value="1"/>
</dbReference>
<sequence>MRVDLLDPDLFAANAFWPTLRHLRRQAPVHWHDHPDGGGFWVITRYEDIVAVYTDHESFSSRYGMRLDSNPEAVSAVAQRMLIVSDAPEHTRLKRVLSAAFAPNEMPRFEALVRQVVRETVGEALDRVEFDFIDIAKQVPNRVVCAFMGVPRADWEWLGDIATEAFEGADEQARSGAHSEIFLYFSDLLDARRKSPGEDFLSRIAADGALPEETGERRPLTDEEIVFNCNGVLAGANETTRYSAAGGVLAFMENPGQWDLLRSSPGPEAIPAAVEEILRWTVPGVHAMRTVLRPARIGDTEFAPGDRVTVWNASANRDEAVFTDPDSFLVRRTPNRHLTFGAGRHLCLGARLARLELAVLFEELTARVKEFRPTGEARFNASNFTWGVRSLPVAVTPA</sequence>
<dbReference type="InterPro" id="IPR001128">
    <property type="entry name" value="Cyt_P450"/>
</dbReference>
<comment type="caution">
    <text evidence="3">The sequence shown here is derived from an EMBL/GenBank/DDBJ whole genome shotgun (WGS) entry which is preliminary data.</text>
</comment>
<accession>A0ABN3C0Z1</accession>
<dbReference type="InterPro" id="IPR017972">
    <property type="entry name" value="Cyt_P450_CS"/>
</dbReference>
<comment type="similarity">
    <text evidence="1 2">Belongs to the cytochrome P450 family.</text>
</comment>
<dbReference type="PANTHER" id="PTHR46696:SF4">
    <property type="entry name" value="BIOTIN BIOSYNTHESIS CYTOCHROME P450"/>
    <property type="match status" value="1"/>
</dbReference>
<gene>
    <name evidence="3" type="ORF">GCM10009787_63590</name>
</gene>
<evidence type="ECO:0000313" key="4">
    <source>
        <dbReference type="Proteomes" id="UP001501391"/>
    </source>
</evidence>
<dbReference type="SUPFAM" id="SSF48264">
    <property type="entry name" value="Cytochrome P450"/>
    <property type="match status" value="1"/>
</dbReference>
<keyword evidence="2" id="KW-0560">Oxidoreductase</keyword>
<dbReference type="Pfam" id="PF00067">
    <property type="entry name" value="p450"/>
    <property type="match status" value="1"/>
</dbReference>
<dbReference type="InterPro" id="IPR036396">
    <property type="entry name" value="Cyt_P450_sf"/>
</dbReference>
<dbReference type="PROSITE" id="PS00086">
    <property type="entry name" value="CYTOCHROME_P450"/>
    <property type="match status" value="1"/>
</dbReference>
<evidence type="ECO:0000256" key="1">
    <source>
        <dbReference type="ARBA" id="ARBA00010617"/>
    </source>
</evidence>
<dbReference type="Proteomes" id="UP001501391">
    <property type="component" value="Unassembled WGS sequence"/>
</dbReference>
<protein>
    <submittedName>
        <fullName evidence="3">Cytochrome P450</fullName>
    </submittedName>
</protein>
<dbReference type="CDD" id="cd11033">
    <property type="entry name" value="CYP142-like"/>
    <property type="match status" value="1"/>
</dbReference>
<dbReference type="RefSeq" id="WP_086698740.1">
    <property type="nucleotide sequence ID" value="NZ_BAAAOQ010000025.1"/>
</dbReference>
<organism evidence="3 4">
    <name type="scientific">Streptomyces bangladeshensis</name>
    <dbReference type="NCBI Taxonomy" id="295352"/>
    <lineage>
        <taxon>Bacteria</taxon>
        <taxon>Bacillati</taxon>
        <taxon>Actinomycetota</taxon>
        <taxon>Actinomycetes</taxon>
        <taxon>Kitasatosporales</taxon>
        <taxon>Streptomycetaceae</taxon>
        <taxon>Streptomyces</taxon>
    </lineage>
</organism>
<dbReference type="PRINTS" id="PR00359">
    <property type="entry name" value="BP450"/>
</dbReference>
<evidence type="ECO:0000256" key="2">
    <source>
        <dbReference type="RuleBase" id="RU000461"/>
    </source>
</evidence>
<reference evidence="3 4" key="1">
    <citation type="journal article" date="2019" name="Int. J. Syst. Evol. Microbiol.">
        <title>The Global Catalogue of Microorganisms (GCM) 10K type strain sequencing project: providing services to taxonomists for standard genome sequencing and annotation.</title>
        <authorList>
            <consortium name="The Broad Institute Genomics Platform"/>
            <consortium name="The Broad Institute Genome Sequencing Center for Infectious Disease"/>
            <person name="Wu L."/>
            <person name="Ma J."/>
        </authorList>
    </citation>
    <scope>NUCLEOTIDE SEQUENCE [LARGE SCALE GENOMIC DNA]</scope>
    <source>
        <strain evidence="3 4">JCM 14924</strain>
    </source>
</reference>
<keyword evidence="2" id="KW-0349">Heme</keyword>
<evidence type="ECO:0000313" key="3">
    <source>
        <dbReference type="EMBL" id="GAA2202868.1"/>
    </source>
</evidence>
<name>A0ABN3C0Z1_9ACTN</name>
<keyword evidence="2" id="KW-0503">Monooxygenase</keyword>
<dbReference type="EMBL" id="BAAAOQ010000025">
    <property type="protein sequence ID" value="GAA2202868.1"/>
    <property type="molecule type" value="Genomic_DNA"/>
</dbReference>
<proteinExistence type="inferred from homology"/>
<keyword evidence="2" id="KW-0479">Metal-binding</keyword>
<keyword evidence="2" id="KW-0408">Iron</keyword>
<dbReference type="Gene3D" id="1.10.630.10">
    <property type="entry name" value="Cytochrome P450"/>
    <property type="match status" value="1"/>
</dbReference>
<keyword evidence="4" id="KW-1185">Reference proteome</keyword>
<dbReference type="InterPro" id="IPR002397">
    <property type="entry name" value="Cyt_P450_B"/>
</dbReference>